<evidence type="ECO:0000313" key="2">
    <source>
        <dbReference type="EMBL" id="RJO70714.1"/>
    </source>
</evidence>
<dbReference type="EMBL" id="QZFU01000036">
    <property type="protein sequence ID" value="RJO70714.1"/>
    <property type="molecule type" value="Genomic_DNA"/>
</dbReference>
<protein>
    <submittedName>
        <fullName evidence="2">DUF642 domain-containing protein</fullName>
    </submittedName>
</protein>
<keyword evidence="3" id="KW-1185">Reference proteome</keyword>
<evidence type="ECO:0000259" key="1">
    <source>
        <dbReference type="Pfam" id="PF04862"/>
    </source>
</evidence>
<evidence type="ECO:0000313" key="3">
    <source>
        <dbReference type="Proteomes" id="UP000266677"/>
    </source>
</evidence>
<dbReference type="OrthoDB" id="4241129at2"/>
<reference evidence="2 3" key="1">
    <citation type="submission" date="2018-09" db="EMBL/GenBank/DDBJ databases">
        <title>YIM PH21274 draft genome.</title>
        <authorList>
            <person name="Miao C."/>
        </authorList>
    </citation>
    <scope>NUCLEOTIDE SEQUENCE [LARGE SCALE GENOMIC DNA]</scope>
    <source>
        <strain evidence="2 3">YIM PH 21724</strain>
    </source>
</reference>
<dbReference type="Pfam" id="PF04862">
    <property type="entry name" value="DUF642"/>
    <property type="match status" value="1"/>
</dbReference>
<dbReference type="InterPro" id="IPR006946">
    <property type="entry name" value="DGR2-like_dom"/>
</dbReference>
<comment type="caution">
    <text evidence="2">The sequence shown here is derived from an EMBL/GenBank/DDBJ whole genome shotgun (WGS) entry which is preliminary data.</text>
</comment>
<proteinExistence type="predicted"/>
<dbReference type="Proteomes" id="UP000266677">
    <property type="component" value="Unassembled WGS sequence"/>
</dbReference>
<dbReference type="RefSeq" id="WP_120043771.1">
    <property type="nucleotide sequence ID" value="NZ_QZFU01000036.1"/>
</dbReference>
<gene>
    <name evidence="2" type="ORF">D5S18_26275</name>
</gene>
<accession>A0A3A4K2P3</accession>
<feature type="domain" description="DUF642" evidence="1">
    <location>
        <begin position="21"/>
        <end position="174"/>
    </location>
</feature>
<sequence length="180" mass="19897">MTKQSGGTATQARKQEFIANFIQDGEFNNPAIGDSEAKPYRVIKGPENLGQWQVEGTAVLYGRKLTEEKHQALDIGSATLTQEFSAPQGRKVEITWKHSINTDPECQGQGSQEYDVVVLDSDQKEIISRSYQPHSKSFATAPNPLWFEVRDAGSYTIQFQGRTSKACGPLIYQVVGKAAE</sequence>
<name>A0A3A4K2P3_9NOCA</name>
<dbReference type="AlphaFoldDB" id="A0A3A4K2P3"/>
<organism evidence="2 3">
    <name type="scientific">Nocardia panacis</name>
    <dbReference type="NCBI Taxonomy" id="2340916"/>
    <lineage>
        <taxon>Bacteria</taxon>
        <taxon>Bacillati</taxon>
        <taxon>Actinomycetota</taxon>
        <taxon>Actinomycetes</taxon>
        <taxon>Mycobacteriales</taxon>
        <taxon>Nocardiaceae</taxon>
        <taxon>Nocardia</taxon>
    </lineage>
</organism>